<dbReference type="SUPFAM" id="SSF69279">
    <property type="entry name" value="Phage tail proteins"/>
    <property type="match status" value="1"/>
</dbReference>
<evidence type="ECO:0000313" key="2">
    <source>
        <dbReference type="Proteomes" id="UP000234240"/>
    </source>
</evidence>
<name>A0A2N5DTB7_9GAMM</name>
<dbReference type="AlphaFoldDB" id="A0A2N5DTB7"/>
<protein>
    <submittedName>
        <fullName evidence="1">Phage tail tape measure protein</fullName>
    </submittedName>
</protein>
<dbReference type="RefSeq" id="WP_101818566.1">
    <property type="nucleotide sequence ID" value="NZ_PJZF01000057.1"/>
</dbReference>
<gene>
    <name evidence="1" type="ORF">CYR55_22715</name>
</gene>
<sequence length="336" mass="36511">MATSSSSTSSRTQLFLQSVKVGDTEIPRSMIARSTYIEIADLSGPQLELEIRDGTGYLVDTLGVKHGTVLTCSMGDPQGLGNTSFTETFYVLKAPHEADMVRVIAFSEKVKRLKDFAAAPQFFVKKQPATIVKALAGSLAVDADTFKKLGTYHLNMGQTPASVLSRMAQEAGALCWSSRGTIHIKSMATLASAKPTLTYEANNSKATMLINRFSKLNQDQLYAQSRQFRYMAYSLTGGLLTAGNKAWPVKMVSADDQTALNNMAMFLMPKFDMEVTGNAALTPGMVIKVLVHTYDATSGLDESVPTKMIVERVAHQEDRFGYNCRAVLGVISDGTD</sequence>
<evidence type="ECO:0000313" key="1">
    <source>
        <dbReference type="EMBL" id="PLR29574.1"/>
    </source>
</evidence>
<comment type="caution">
    <text evidence="1">The sequence shown here is derived from an EMBL/GenBank/DDBJ whole genome shotgun (WGS) entry which is preliminary data.</text>
</comment>
<keyword evidence="2" id="KW-1185">Reference proteome</keyword>
<dbReference type="Proteomes" id="UP000234240">
    <property type="component" value="Unassembled WGS sequence"/>
</dbReference>
<dbReference type="EMBL" id="PJZF01000057">
    <property type="protein sequence ID" value="PLR29574.1"/>
    <property type="molecule type" value="Genomic_DNA"/>
</dbReference>
<dbReference type="OrthoDB" id="6631624at2"/>
<organism evidence="1 2">
    <name type="scientific">Chimaeribacter californicus</name>
    <dbReference type="NCBI Taxonomy" id="2060067"/>
    <lineage>
        <taxon>Bacteria</taxon>
        <taxon>Pseudomonadati</taxon>
        <taxon>Pseudomonadota</taxon>
        <taxon>Gammaproteobacteria</taxon>
        <taxon>Enterobacterales</taxon>
        <taxon>Yersiniaceae</taxon>
        <taxon>Chimaeribacter</taxon>
    </lineage>
</organism>
<reference evidence="1 2" key="1">
    <citation type="submission" date="2017-12" db="EMBL/GenBank/DDBJ databases">
        <title>Characterization of six clinical isolates of Enterochimera gen. nov., a novel genus of the Yersiniaciae family and the three species Enterochimera arupensis sp. nov., Enterochimera coloradensis sp. nov, and Enterochimera californica sp. nov.</title>
        <authorList>
            <person name="Rossi A."/>
            <person name="Fisher M."/>
        </authorList>
    </citation>
    <scope>NUCLEOTIDE SEQUENCE [LARGE SCALE GENOMIC DNA]</scope>
    <source>
        <strain evidence="2">2015-Iso6</strain>
    </source>
</reference>
<accession>A0A2N5DTB7</accession>
<proteinExistence type="predicted"/>